<keyword evidence="2 8" id="KW-0474">Menaquinone biosynthesis</keyword>
<evidence type="ECO:0000256" key="3">
    <source>
        <dbReference type="ARBA" id="ARBA00022475"/>
    </source>
</evidence>
<dbReference type="Pfam" id="PF01040">
    <property type="entry name" value="UbiA"/>
    <property type="match status" value="1"/>
</dbReference>
<evidence type="ECO:0000256" key="2">
    <source>
        <dbReference type="ARBA" id="ARBA00022428"/>
    </source>
</evidence>
<evidence type="ECO:0000256" key="9">
    <source>
        <dbReference type="NCBIfam" id="TIGR00751"/>
    </source>
</evidence>
<gene>
    <name evidence="8 10" type="primary">menA</name>
    <name evidence="10" type="ORF">ACFS29_19590</name>
</gene>
<evidence type="ECO:0000256" key="6">
    <source>
        <dbReference type="ARBA" id="ARBA00022989"/>
    </source>
</evidence>
<accession>A0ABW5ZZV1</accession>
<feature type="transmembrane region" description="Helical" evidence="8">
    <location>
        <begin position="97"/>
        <end position="114"/>
    </location>
</feature>
<comment type="function">
    <text evidence="8">Conversion of 1,4-dihydroxy-2-naphthoate (DHNA) to demethylmenaquinone (DMK).</text>
</comment>
<feature type="transmembrane region" description="Helical" evidence="8">
    <location>
        <begin position="226"/>
        <end position="246"/>
    </location>
</feature>
<organism evidence="10 11">
    <name type="scientific">Psychroserpens luteus</name>
    <dbReference type="NCBI Taxonomy" id="1434066"/>
    <lineage>
        <taxon>Bacteria</taxon>
        <taxon>Pseudomonadati</taxon>
        <taxon>Bacteroidota</taxon>
        <taxon>Flavobacteriia</taxon>
        <taxon>Flavobacteriales</taxon>
        <taxon>Flavobacteriaceae</taxon>
        <taxon>Psychroserpens</taxon>
    </lineage>
</organism>
<dbReference type="EMBL" id="JBHUOS010000016">
    <property type="protein sequence ID" value="MFD2917866.1"/>
    <property type="molecule type" value="Genomic_DNA"/>
</dbReference>
<dbReference type="PANTHER" id="PTHR13929">
    <property type="entry name" value="1,4-DIHYDROXY-2-NAPHTHOATE OCTAPRENYLTRANSFERASE"/>
    <property type="match status" value="1"/>
</dbReference>
<dbReference type="GO" id="GO:0046428">
    <property type="term" value="F:1,4-dihydroxy-2-naphthoate polyprenyltransferase activity"/>
    <property type="evidence" value="ECO:0007669"/>
    <property type="project" value="UniProtKB-EC"/>
</dbReference>
<evidence type="ECO:0000313" key="11">
    <source>
        <dbReference type="Proteomes" id="UP001597548"/>
    </source>
</evidence>
<reference evidence="11" key="1">
    <citation type="journal article" date="2019" name="Int. J. Syst. Evol. Microbiol.">
        <title>The Global Catalogue of Microorganisms (GCM) 10K type strain sequencing project: providing services to taxonomists for standard genome sequencing and annotation.</title>
        <authorList>
            <consortium name="The Broad Institute Genomics Platform"/>
            <consortium name="The Broad Institute Genome Sequencing Center for Infectious Disease"/>
            <person name="Wu L."/>
            <person name="Ma J."/>
        </authorList>
    </citation>
    <scope>NUCLEOTIDE SEQUENCE [LARGE SCALE GENOMIC DNA]</scope>
    <source>
        <strain evidence="11">KCTC 32514</strain>
    </source>
</reference>
<dbReference type="HAMAP" id="MF_01937">
    <property type="entry name" value="MenA_1"/>
    <property type="match status" value="1"/>
</dbReference>
<comment type="pathway">
    <text evidence="8">Quinol/quinone metabolism; menaquinone biosynthesis; menaquinol from 1,4-dihydroxy-2-naphthoate: step 1/2.</text>
</comment>
<dbReference type="InterPro" id="IPR004657">
    <property type="entry name" value="MenA"/>
</dbReference>
<dbReference type="PANTHER" id="PTHR13929:SF0">
    <property type="entry name" value="UBIA PRENYLTRANSFERASE DOMAIN-CONTAINING PROTEIN 1"/>
    <property type="match status" value="1"/>
</dbReference>
<dbReference type="RefSeq" id="WP_194506918.1">
    <property type="nucleotide sequence ID" value="NZ_JADILU010000002.1"/>
</dbReference>
<keyword evidence="11" id="KW-1185">Reference proteome</keyword>
<dbReference type="CDD" id="cd13962">
    <property type="entry name" value="PT_UbiA_UBIAD1"/>
    <property type="match status" value="1"/>
</dbReference>
<comment type="caution">
    <text evidence="10">The sequence shown here is derived from an EMBL/GenBank/DDBJ whole genome shotgun (WGS) entry which is preliminary data.</text>
</comment>
<keyword evidence="5 8" id="KW-0812">Transmembrane</keyword>
<dbReference type="Proteomes" id="UP001597548">
    <property type="component" value="Unassembled WGS sequence"/>
</dbReference>
<evidence type="ECO:0000256" key="8">
    <source>
        <dbReference type="HAMAP-Rule" id="MF_01937"/>
    </source>
</evidence>
<feature type="transmembrane region" description="Helical" evidence="8">
    <location>
        <begin position="178"/>
        <end position="197"/>
    </location>
</feature>
<dbReference type="Gene3D" id="1.10.357.140">
    <property type="entry name" value="UbiA prenyltransferase"/>
    <property type="match status" value="1"/>
</dbReference>
<dbReference type="InterPro" id="IPR026046">
    <property type="entry name" value="UBIAD1"/>
</dbReference>
<evidence type="ECO:0000313" key="10">
    <source>
        <dbReference type="EMBL" id="MFD2917866.1"/>
    </source>
</evidence>
<dbReference type="NCBIfam" id="TIGR00751">
    <property type="entry name" value="menA"/>
    <property type="match status" value="1"/>
</dbReference>
<comment type="catalytic activity">
    <reaction evidence="8">
        <text>an all-trans-polyprenyl diphosphate + 1,4-dihydroxy-2-naphthoate + H(+) = a 2-demethylmenaquinol + CO2 + diphosphate</text>
        <dbReference type="Rhea" id="RHEA:26478"/>
        <dbReference type="Rhea" id="RHEA-COMP:9563"/>
        <dbReference type="Rhea" id="RHEA-COMP:9564"/>
        <dbReference type="ChEBI" id="CHEBI:11173"/>
        <dbReference type="ChEBI" id="CHEBI:15378"/>
        <dbReference type="ChEBI" id="CHEBI:16526"/>
        <dbReference type="ChEBI" id="CHEBI:33019"/>
        <dbReference type="ChEBI" id="CHEBI:55437"/>
        <dbReference type="ChEBI" id="CHEBI:58914"/>
        <dbReference type="EC" id="2.5.1.74"/>
    </reaction>
</comment>
<evidence type="ECO:0000256" key="4">
    <source>
        <dbReference type="ARBA" id="ARBA00022679"/>
    </source>
</evidence>
<feature type="transmembrane region" description="Helical" evidence="8">
    <location>
        <begin position="281"/>
        <end position="300"/>
    </location>
</feature>
<dbReference type="EC" id="2.5.1.74" evidence="8 9"/>
<dbReference type="InterPro" id="IPR044878">
    <property type="entry name" value="UbiA_sf"/>
</dbReference>
<protein>
    <recommendedName>
        <fullName evidence="8 9">1,4-dihydroxy-2-naphthoate octaprenyltransferase</fullName>
        <shortName evidence="8">DHNA-octaprenyltransferase</shortName>
        <ecNumber evidence="8 9">2.5.1.74</ecNumber>
    </recommendedName>
</protein>
<keyword evidence="3 8" id="KW-1003">Cell membrane</keyword>
<sequence>MIKKIKPWLSAFRLRTLPLSVSGIIIGSCFAYYNGKFDGLIMTCAILLTIALQILSNLANDYGDGIRGTDNENRIGPERAIQSGAITPTKMFDAIKINVLIVIVLTVGLIFVSFGSKYLLYTILFFLLSGFSVYAAINYTVGSSPYGYRGLGDVFVFIFFGILSVVGTYFLYTKHLDHHVWLPAISLGFLSMGVLNLNNMRDIESDKLSGKETLAVKLGKDKAKTYHLTLIFLAIVVSIVFSLLYFSNFWNFLFYIAFIPLSIHINKVRKAKDPRDFDPQLKVLALTTFLFSILLGIGYIL</sequence>
<evidence type="ECO:0000256" key="5">
    <source>
        <dbReference type="ARBA" id="ARBA00022692"/>
    </source>
</evidence>
<feature type="transmembrane region" description="Helical" evidence="8">
    <location>
        <begin position="12"/>
        <end position="33"/>
    </location>
</feature>
<evidence type="ECO:0000256" key="7">
    <source>
        <dbReference type="ARBA" id="ARBA00023136"/>
    </source>
</evidence>
<feature type="transmembrane region" description="Helical" evidence="8">
    <location>
        <begin position="252"/>
        <end position="269"/>
    </location>
</feature>
<dbReference type="PIRSF" id="PIRSF005355">
    <property type="entry name" value="UBIAD1"/>
    <property type="match status" value="1"/>
</dbReference>
<keyword evidence="4 8" id="KW-0808">Transferase</keyword>
<name>A0ABW5ZZV1_9FLAO</name>
<keyword evidence="6 8" id="KW-1133">Transmembrane helix</keyword>
<keyword evidence="7 8" id="KW-0472">Membrane</keyword>
<comment type="subcellular location">
    <subcellularLocation>
        <location evidence="8">Cell membrane</location>
        <topology evidence="8">Multi-pass membrane protein</topology>
    </subcellularLocation>
    <subcellularLocation>
        <location evidence="1">Membrane</location>
        <topology evidence="1">Multi-pass membrane protein</topology>
    </subcellularLocation>
</comment>
<comment type="similarity">
    <text evidence="8">Belongs to the MenA family. Type 1 subfamily.</text>
</comment>
<feature type="transmembrane region" description="Helical" evidence="8">
    <location>
        <begin position="120"/>
        <end position="142"/>
    </location>
</feature>
<dbReference type="PROSITE" id="PS51257">
    <property type="entry name" value="PROKAR_LIPOPROTEIN"/>
    <property type="match status" value="1"/>
</dbReference>
<feature type="transmembrane region" description="Helical" evidence="8">
    <location>
        <begin position="39"/>
        <end position="59"/>
    </location>
</feature>
<dbReference type="InterPro" id="IPR000537">
    <property type="entry name" value="UbiA_prenyltransferase"/>
</dbReference>
<proteinExistence type="inferred from homology"/>
<feature type="transmembrane region" description="Helical" evidence="8">
    <location>
        <begin position="154"/>
        <end position="172"/>
    </location>
</feature>
<evidence type="ECO:0000256" key="1">
    <source>
        <dbReference type="ARBA" id="ARBA00004141"/>
    </source>
</evidence>